<keyword evidence="3" id="KW-1185">Reference proteome</keyword>
<name>A0A0V1HGP7_9BILA</name>
<organism evidence="2 3">
    <name type="scientific">Trichinella zimbabwensis</name>
    <dbReference type="NCBI Taxonomy" id="268475"/>
    <lineage>
        <taxon>Eukaryota</taxon>
        <taxon>Metazoa</taxon>
        <taxon>Ecdysozoa</taxon>
        <taxon>Nematoda</taxon>
        <taxon>Enoplea</taxon>
        <taxon>Dorylaimia</taxon>
        <taxon>Trichinellida</taxon>
        <taxon>Trichinellidae</taxon>
        <taxon>Trichinella</taxon>
    </lineage>
</organism>
<accession>A0A0V1HGP7</accession>
<sequence>MAPSRKVVEASSFHEAIDITLLDIVSIGAPFVNYPFPFVGISNEPLNPFSRVFSCVSPLAFLSDGGETKRGPANGKLVYGSSMPGSAERALPC</sequence>
<dbReference type="OrthoDB" id="5922862at2759"/>
<dbReference type="Proteomes" id="UP000055024">
    <property type="component" value="Unassembled WGS sequence"/>
</dbReference>
<gene>
    <name evidence="2" type="ORF">T11_2440</name>
</gene>
<comment type="caution">
    <text evidence="2">The sequence shown here is derived from an EMBL/GenBank/DDBJ whole genome shotgun (WGS) entry which is preliminary data.</text>
</comment>
<dbReference type="EMBL" id="JYDP01000066">
    <property type="protein sequence ID" value="KRZ09928.1"/>
    <property type="molecule type" value="Genomic_DNA"/>
</dbReference>
<protein>
    <submittedName>
        <fullName evidence="2">Uncharacterized protein</fullName>
    </submittedName>
</protein>
<dbReference type="AlphaFoldDB" id="A0A0V1HGP7"/>
<proteinExistence type="predicted"/>
<feature type="region of interest" description="Disordered" evidence="1">
    <location>
        <begin position="65"/>
        <end position="93"/>
    </location>
</feature>
<evidence type="ECO:0000313" key="2">
    <source>
        <dbReference type="EMBL" id="KRZ09928.1"/>
    </source>
</evidence>
<reference evidence="2 3" key="1">
    <citation type="submission" date="2015-01" db="EMBL/GenBank/DDBJ databases">
        <title>Evolution of Trichinella species and genotypes.</title>
        <authorList>
            <person name="Korhonen P.K."/>
            <person name="Edoardo P."/>
            <person name="Giuseppe L.R."/>
            <person name="Gasser R.B."/>
        </authorList>
    </citation>
    <scope>NUCLEOTIDE SEQUENCE [LARGE SCALE GENOMIC DNA]</scope>
    <source>
        <strain evidence="2">ISS1029</strain>
    </source>
</reference>
<evidence type="ECO:0000256" key="1">
    <source>
        <dbReference type="SAM" id="MobiDB-lite"/>
    </source>
</evidence>
<evidence type="ECO:0000313" key="3">
    <source>
        <dbReference type="Proteomes" id="UP000055024"/>
    </source>
</evidence>